<gene>
    <name evidence="1" type="ORF">DNK49_19720</name>
</gene>
<accession>A0A323UR94</accession>
<sequence>MRTFEVMPGNKAHWHLLSLLRDVDHVRRMTLADWDLTLRLARQARLLGTIAHRVAANSVLWRLVPPEVQGHLCSALVYADHRARMVRLELGALASVIPSSVPVVLLKGAAYVAEAQPFAAGRLPGDVDIMVPRDRLDEVEHALLDAGWKFESVDDYDQQYYRQWSHELPPMRYPGHALEVDLHHTITPVTSRTRADTGLLFRDVRAVTASRYLVLSPADQIVHAVIHLFQDSELDVRLRDLVDIDALLRAYMQADADWCQLATRAQCHGASGLLAYALKYCGLWLGTPVREVVAPPMGLACRGMDWLMSATMLPHDPDTVPGLKRRMGGWAAQVRYHRLRMPPGLLIRHLSTKMGRQLAHAVRFRAASKVRDTGAGQRQPGG</sequence>
<keyword evidence="2" id="KW-1185">Reference proteome</keyword>
<dbReference type="Pfam" id="PF14907">
    <property type="entry name" value="NTP_transf_5"/>
    <property type="match status" value="1"/>
</dbReference>
<dbReference type="OrthoDB" id="5497963at2"/>
<reference evidence="1 2" key="1">
    <citation type="submission" date="2018-06" db="EMBL/GenBank/DDBJ databases">
        <title>Azoarcus communis strain SWub3 genome.</title>
        <authorList>
            <person name="Zorraquino Salvo V."/>
            <person name="Toubiana D."/>
            <person name="Blumwald E."/>
        </authorList>
    </citation>
    <scope>NUCLEOTIDE SEQUENCE [LARGE SCALE GENOMIC DNA]</scope>
    <source>
        <strain evidence="1 2">SWub3</strain>
    </source>
</reference>
<evidence type="ECO:0000313" key="1">
    <source>
        <dbReference type="EMBL" id="PZA14827.1"/>
    </source>
</evidence>
<organism evidence="1 2">
    <name type="scientific">Parazoarcus communis SWub3 = DSM 12120</name>
    <dbReference type="NCBI Taxonomy" id="1121029"/>
    <lineage>
        <taxon>Bacteria</taxon>
        <taxon>Pseudomonadati</taxon>
        <taxon>Pseudomonadota</taxon>
        <taxon>Betaproteobacteria</taxon>
        <taxon>Rhodocyclales</taxon>
        <taxon>Zoogloeaceae</taxon>
        <taxon>Parazoarcus</taxon>
    </lineage>
</organism>
<dbReference type="InterPro" id="IPR039498">
    <property type="entry name" value="NTP_transf_5"/>
</dbReference>
<comment type="caution">
    <text evidence="1">The sequence shown here is derived from an EMBL/GenBank/DDBJ whole genome shotgun (WGS) entry which is preliminary data.</text>
</comment>
<protein>
    <recommendedName>
        <fullName evidence="3">Nucleotidyltransferase family protein</fullName>
    </recommendedName>
</protein>
<dbReference type="Proteomes" id="UP000248259">
    <property type="component" value="Unassembled WGS sequence"/>
</dbReference>
<dbReference type="EMBL" id="QKOE01000021">
    <property type="protein sequence ID" value="PZA14827.1"/>
    <property type="molecule type" value="Genomic_DNA"/>
</dbReference>
<proteinExistence type="predicted"/>
<evidence type="ECO:0008006" key="3">
    <source>
        <dbReference type="Google" id="ProtNLM"/>
    </source>
</evidence>
<dbReference type="AlphaFoldDB" id="A0A323UR94"/>
<evidence type="ECO:0000313" key="2">
    <source>
        <dbReference type="Proteomes" id="UP000248259"/>
    </source>
</evidence>
<name>A0A323UR94_9RHOO</name>